<dbReference type="InterPro" id="IPR009057">
    <property type="entry name" value="Homeodomain-like_sf"/>
</dbReference>
<evidence type="ECO:0000313" key="5">
    <source>
        <dbReference type="Proteomes" id="UP001596505"/>
    </source>
</evidence>
<dbReference type="Gene3D" id="1.10.357.10">
    <property type="entry name" value="Tetracycline Repressor, domain 2"/>
    <property type="match status" value="1"/>
</dbReference>
<comment type="caution">
    <text evidence="4">The sequence shown here is derived from an EMBL/GenBank/DDBJ whole genome shotgun (WGS) entry which is preliminary data.</text>
</comment>
<protein>
    <submittedName>
        <fullName evidence="4">TetR/AcrR family transcriptional regulator</fullName>
    </submittedName>
</protein>
<evidence type="ECO:0000256" key="2">
    <source>
        <dbReference type="PROSITE-ProRule" id="PRU00335"/>
    </source>
</evidence>
<keyword evidence="1 2" id="KW-0238">DNA-binding</keyword>
<dbReference type="InterPro" id="IPR050624">
    <property type="entry name" value="HTH-type_Tx_Regulator"/>
</dbReference>
<dbReference type="PANTHER" id="PTHR43479">
    <property type="entry name" value="ACREF/ENVCD OPERON REPRESSOR-RELATED"/>
    <property type="match status" value="1"/>
</dbReference>
<dbReference type="SUPFAM" id="SSF48498">
    <property type="entry name" value="Tetracyclin repressor-like, C-terminal domain"/>
    <property type="match status" value="1"/>
</dbReference>
<evidence type="ECO:0000313" key="4">
    <source>
        <dbReference type="EMBL" id="MFC7391886.1"/>
    </source>
</evidence>
<dbReference type="PANTHER" id="PTHR43479:SF11">
    <property type="entry name" value="ACREF_ENVCD OPERON REPRESSOR-RELATED"/>
    <property type="match status" value="1"/>
</dbReference>
<reference evidence="5" key="1">
    <citation type="journal article" date="2019" name="Int. J. Syst. Evol. Microbiol.">
        <title>The Global Catalogue of Microorganisms (GCM) 10K type strain sequencing project: providing services to taxonomists for standard genome sequencing and annotation.</title>
        <authorList>
            <consortium name="The Broad Institute Genomics Platform"/>
            <consortium name="The Broad Institute Genome Sequencing Center for Infectious Disease"/>
            <person name="Wu L."/>
            <person name="Ma J."/>
        </authorList>
    </citation>
    <scope>NUCLEOTIDE SEQUENCE [LARGE SCALE GENOMIC DNA]</scope>
    <source>
        <strain evidence="5">CGMCC 1.16305</strain>
    </source>
</reference>
<keyword evidence="5" id="KW-1185">Reference proteome</keyword>
<sequence>MEEKKNVVTSVKNEELIQKRRDQLIKAAVKLIIEKGFHKTTTREIAKAAGFSIGTLYEYIRSKEDVLYLVCDDIYEQVSTRLKEKVKLRGDGLSCLRDAIVTCITVVNDMQDEILIMYQEAKSLSRDSLPYVLNKESEMASIFEKIMRFCISSGQLNLTDKEVKFYAHHILVQCQMWAFRRWAFKKDYSIKEFSNMQVKVLLNGLSDVNKSYSLIKGE</sequence>
<organism evidence="4 5">
    <name type="scientific">Scopulibacillus cellulosilyticus</name>
    <dbReference type="NCBI Taxonomy" id="2665665"/>
    <lineage>
        <taxon>Bacteria</taxon>
        <taxon>Bacillati</taxon>
        <taxon>Bacillota</taxon>
        <taxon>Bacilli</taxon>
        <taxon>Bacillales</taxon>
        <taxon>Sporolactobacillaceae</taxon>
        <taxon>Scopulibacillus</taxon>
    </lineage>
</organism>
<dbReference type="InterPro" id="IPR001647">
    <property type="entry name" value="HTH_TetR"/>
</dbReference>
<evidence type="ECO:0000259" key="3">
    <source>
        <dbReference type="PROSITE" id="PS50977"/>
    </source>
</evidence>
<accession>A0ABW2PR39</accession>
<name>A0ABW2PR39_9BACL</name>
<dbReference type="PRINTS" id="PR00455">
    <property type="entry name" value="HTHTETR"/>
</dbReference>
<evidence type="ECO:0000256" key="1">
    <source>
        <dbReference type="ARBA" id="ARBA00023125"/>
    </source>
</evidence>
<dbReference type="InterPro" id="IPR036271">
    <property type="entry name" value="Tet_transcr_reg_TetR-rel_C_sf"/>
</dbReference>
<dbReference type="SUPFAM" id="SSF46689">
    <property type="entry name" value="Homeodomain-like"/>
    <property type="match status" value="1"/>
</dbReference>
<dbReference type="RefSeq" id="WP_380963337.1">
    <property type="nucleotide sequence ID" value="NZ_JBHTCO010000003.1"/>
</dbReference>
<feature type="DNA-binding region" description="H-T-H motif" evidence="2">
    <location>
        <begin position="41"/>
        <end position="60"/>
    </location>
</feature>
<dbReference type="Proteomes" id="UP001596505">
    <property type="component" value="Unassembled WGS sequence"/>
</dbReference>
<dbReference type="EMBL" id="JBHTCO010000003">
    <property type="protein sequence ID" value="MFC7391886.1"/>
    <property type="molecule type" value="Genomic_DNA"/>
</dbReference>
<dbReference type="PROSITE" id="PS50977">
    <property type="entry name" value="HTH_TETR_2"/>
    <property type="match status" value="1"/>
</dbReference>
<dbReference type="Gene3D" id="1.10.10.60">
    <property type="entry name" value="Homeodomain-like"/>
    <property type="match status" value="1"/>
</dbReference>
<gene>
    <name evidence="4" type="ORF">ACFQRG_02610</name>
</gene>
<feature type="domain" description="HTH tetR-type" evidence="3">
    <location>
        <begin position="18"/>
        <end position="78"/>
    </location>
</feature>
<dbReference type="Pfam" id="PF00440">
    <property type="entry name" value="TetR_N"/>
    <property type="match status" value="1"/>
</dbReference>
<proteinExistence type="predicted"/>